<dbReference type="FunCoup" id="T1FMH8">
    <property type="interactions" value="309"/>
</dbReference>
<dbReference type="PANTHER" id="PTHR12489">
    <property type="entry name" value="LIPOMA HMGIC FUSION PARTNER-LIKE PROTEIN"/>
    <property type="match status" value="1"/>
</dbReference>
<reference evidence="6 8" key="2">
    <citation type="journal article" date="2013" name="Nature">
        <title>Insights into bilaterian evolution from three spiralian genomes.</title>
        <authorList>
            <person name="Simakov O."/>
            <person name="Marletaz F."/>
            <person name="Cho S.J."/>
            <person name="Edsinger-Gonzales E."/>
            <person name="Havlak P."/>
            <person name="Hellsten U."/>
            <person name="Kuo D.H."/>
            <person name="Larsson T."/>
            <person name="Lv J."/>
            <person name="Arendt D."/>
            <person name="Savage R."/>
            <person name="Osoegawa K."/>
            <person name="de Jong P."/>
            <person name="Grimwood J."/>
            <person name="Chapman J.A."/>
            <person name="Shapiro H."/>
            <person name="Aerts A."/>
            <person name="Otillar R.P."/>
            <person name="Terry A.Y."/>
            <person name="Boore J.L."/>
            <person name="Grigoriev I.V."/>
            <person name="Lindberg D.R."/>
            <person name="Seaver E.C."/>
            <person name="Weisblat D.A."/>
            <person name="Putnam N.H."/>
            <person name="Rokhsar D.S."/>
        </authorList>
    </citation>
    <scope>NUCLEOTIDE SEQUENCE</scope>
</reference>
<name>T1FMH8_HELRO</name>
<organism evidence="7 8">
    <name type="scientific">Helobdella robusta</name>
    <name type="common">Californian leech</name>
    <dbReference type="NCBI Taxonomy" id="6412"/>
    <lineage>
        <taxon>Eukaryota</taxon>
        <taxon>Metazoa</taxon>
        <taxon>Spiralia</taxon>
        <taxon>Lophotrochozoa</taxon>
        <taxon>Annelida</taxon>
        <taxon>Clitellata</taxon>
        <taxon>Hirudinea</taxon>
        <taxon>Rhynchobdellida</taxon>
        <taxon>Glossiphoniidae</taxon>
        <taxon>Helobdella</taxon>
    </lineage>
</organism>
<dbReference type="GO" id="GO:0007605">
    <property type="term" value="P:sensory perception of sound"/>
    <property type="evidence" value="ECO:0000318"/>
    <property type="project" value="GO_Central"/>
</dbReference>
<dbReference type="Gene3D" id="1.20.140.150">
    <property type="match status" value="1"/>
</dbReference>
<keyword evidence="4 5" id="KW-0472">Membrane</keyword>
<dbReference type="InParanoid" id="T1FMH8"/>
<dbReference type="eggNOG" id="KOG4026">
    <property type="taxonomic scope" value="Eukaryota"/>
</dbReference>
<dbReference type="OMA" id="EYRLGEC"/>
<evidence type="ECO:0000313" key="6">
    <source>
        <dbReference type="EMBL" id="ESN91716.1"/>
    </source>
</evidence>
<evidence type="ECO:0000256" key="1">
    <source>
        <dbReference type="ARBA" id="ARBA00004141"/>
    </source>
</evidence>
<gene>
    <name evidence="7" type="primary">20210027</name>
    <name evidence="6" type="ORF">HELRODRAFT_185197</name>
</gene>
<evidence type="ECO:0000313" key="8">
    <source>
        <dbReference type="Proteomes" id="UP000015101"/>
    </source>
</evidence>
<evidence type="ECO:0000256" key="3">
    <source>
        <dbReference type="ARBA" id="ARBA00022989"/>
    </source>
</evidence>
<reference evidence="7" key="3">
    <citation type="submission" date="2015-06" db="UniProtKB">
        <authorList>
            <consortium name="EnsemblMetazoa"/>
        </authorList>
    </citation>
    <scope>IDENTIFICATION</scope>
</reference>
<reference evidence="8" key="1">
    <citation type="submission" date="2012-12" db="EMBL/GenBank/DDBJ databases">
        <authorList>
            <person name="Hellsten U."/>
            <person name="Grimwood J."/>
            <person name="Chapman J.A."/>
            <person name="Shapiro H."/>
            <person name="Aerts A."/>
            <person name="Otillar R.P."/>
            <person name="Terry A.Y."/>
            <person name="Boore J.L."/>
            <person name="Simakov O."/>
            <person name="Marletaz F."/>
            <person name="Cho S.-J."/>
            <person name="Edsinger-Gonzales E."/>
            <person name="Havlak P."/>
            <person name="Kuo D.-H."/>
            <person name="Larsson T."/>
            <person name="Lv J."/>
            <person name="Arendt D."/>
            <person name="Savage R."/>
            <person name="Osoegawa K."/>
            <person name="de Jong P."/>
            <person name="Lindberg D.R."/>
            <person name="Seaver E.C."/>
            <person name="Weisblat D.A."/>
            <person name="Putnam N.H."/>
            <person name="Grigoriev I.V."/>
            <person name="Rokhsar D.S."/>
        </authorList>
    </citation>
    <scope>NUCLEOTIDE SEQUENCE</scope>
</reference>
<proteinExistence type="predicted"/>
<dbReference type="GO" id="GO:0005886">
    <property type="term" value="C:plasma membrane"/>
    <property type="evidence" value="ECO:0000318"/>
    <property type="project" value="GO_Central"/>
</dbReference>
<dbReference type="Pfam" id="PF10242">
    <property type="entry name" value="L_HMGIC_fpl"/>
    <property type="match status" value="1"/>
</dbReference>
<sequence>MLEPQTEMKTHVYYKKYSGHSKGVGICWGCLTLCFLIMNIIVFTEPQWIGDSETSPGVGWMGLYEYCELYNSGQNEICRGQFQDFTTILTPAFRASTFFIGVSILIIFLVIFLFILFFFKAAFKYAYLVCGILQGVSTLFMFLGNVIYPHGWDHIQVKRLCGESATRFYIGECTFRWAYMLSIIAMCCIFMITILALLLAFRTNNRLRDFETKWFYIKAAIRDGRIRTQSQRHTSFASSQRSFKESVLSRRHHIFQFIQLLLLYMPHTVTLFIKSFTYKNDSLFVIILRPNKS</sequence>
<dbReference type="GeneID" id="20210027"/>
<dbReference type="HOGENOM" id="CLU_950866_0_0_1"/>
<dbReference type="AlphaFoldDB" id="T1FMH8"/>
<accession>T1FMH8</accession>
<evidence type="ECO:0000256" key="5">
    <source>
        <dbReference type="SAM" id="Phobius"/>
    </source>
</evidence>
<keyword evidence="2 5" id="KW-0812">Transmembrane</keyword>
<dbReference type="InterPro" id="IPR019372">
    <property type="entry name" value="LHFPL"/>
</dbReference>
<dbReference type="EMBL" id="KB097700">
    <property type="protein sequence ID" value="ESN91716.1"/>
    <property type="molecule type" value="Genomic_DNA"/>
</dbReference>
<feature type="transmembrane region" description="Helical" evidence="5">
    <location>
        <begin position="126"/>
        <end position="148"/>
    </location>
</feature>
<dbReference type="PANTHER" id="PTHR12489:SF1">
    <property type="entry name" value="LP10272P"/>
    <property type="match status" value="1"/>
</dbReference>
<evidence type="ECO:0000256" key="4">
    <source>
        <dbReference type="ARBA" id="ARBA00023136"/>
    </source>
</evidence>
<evidence type="ECO:0000313" key="7">
    <source>
        <dbReference type="EnsemblMetazoa" id="HelroP185197"/>
    </source>
</evidence>
<dbReference type="STRING" id="6412.T1FMH8"/>
<protein>
    <submittedName>
        <fullName evidence="6 7">Uncharacterized protein</fullName>
    </submittedName>
</protein>
<dbReference type="RefSeq" id="XP_009030532.1">
    <property type="nucleotide sequence ID" value="XM_009032284.1"/>
</dbReference>
<feature type="transmembrane region" description="Helical" evidence="5">
    <location>
        <begin position="98"/>
        <end position="119"/>
    </location>
</feature>
<keyword evidence="8" id="KW-1185">Reference proteome</keyword>
<dbReference type="KEGG" id="hro:HELRODRAFT_185197"/>
<dbReference type="OrthoDB" id="5873721at2759"/>
<evidence type="ECO:0000256" key="2">
    <source>
        <dbReference type="ARBA" id="ARBA00022692"/>
    </source>
</evidence>
<dbReference type="EMBL" id="AMQM01002170">
    <property type="status" value="NOT_ANNOTATED_CDS"/>
    <property type="molecule type" value="Genomic_DNA"/>
</dbReference>
<feature type="transmembrane region" description="Helical" evidence="5">
    <location>
        <begin position="23"/>
        <end position="43"/>
    </location>
</feature>
<comment type="subcellular location">
    <subcellularLocation>
        <location evidence="1">Membrane</location>
        <topology evidence="1">Multi-pass membrane protein</topology>
    </subcellularLocation>
</comment>
<keyword evidence="3 5" id="KW-1133">Transmembrane helix</keyword>
<feature type="transmembrane region" description="Helical" evidence="5">
    <location>
        <begin position="177"/>
        <end position="201"/>
    </location>
</feature>
<dbReference type="Proteomes" id="UP000015101">
    <property type="component" value="Unassembled WGS sequence"/>
</dbReference>
<dbReference type="CTD" id="20210027"/>
<dbReference type="EnsemblMetazoa" id="HelroT185197">
    <property type="protein sequence ID" value="HelroP185197"/>
    <property type="gene ID" value="HelroG185197"/>
</dbReference>